<evidence type="ECO:0000313" key="3">
    <source>
        <dbReference type="Proteomes" id="UP000471521"/>
    </source>
</evidence>
<evidence type="ECO:0000313" key="2">
    <source>
        <dbReference type="EMBL" id="MXR20526.1"/>
    </source>
</evidence>
<dbReference type="Pfam" id="PF26404">
    <property type="entry name" value="DUF8102"/>
    <property type="match status" value="1"/>
</dbReference>
<dbReference type="EMBL" id="WUUU01000047">
    <property type="protein sequence ID" value="MXR20526.1"/>
    <property type="molecule type" value="Genomic_DNA"/>
</dbReference>
<evidence type="ECO:0000259" key="1">
    <source>
        <dbReference type="Pfam" id="PF26404"/>
    </source>
</evidence>
<organism evidence="2 3">
    <name type="scientific">Halobacterium bonnevillei</name>
    <dbReference type="NCBI Taxonomy" id="2692200"/>
    <lineage>
        <taxon>Archaea</taxon>
        <taxon>Methanobacteriati</taxon>
        <taxon>Methanobacteriota</taxon>
        <taxon>Stenosarchaea group</taxon>
        <taxon>Halobacteria</taxon>
        <taxon>Halobacteriales</taxon>
        <taxon>Halobacteriaceae</taxon>
        <taxon>Halobacterium</taxon>
    </lineage>
</organism>
<dbReference type="OrthoDB" id="193906at2157"/>
<name>A0A6B0SJ41_9EURY</name>
<gene>
    <name evidence="2" type="ORF">GRX66_07870</name>
</gene>
<dbReference type="Proteomes" id="UP000471521">
    <property type="component" value="Unassembled WGS sequence"/>
</dbReference>
<reference evidence="2 3" key="1">
    <citation type="submission" date="2019-12" db="EMBL/GenBank/DDBJ databases">
        <title>Isolation and characterization of three novel carbon monoxide-oxidizing members of Halobacteria from salione crusts and soils.</title>
        <authorList>
            <person name="Myers M.R."/>
            <person name="King G.M."/>
        </authorList>
    </citation>
    <scope>NUCLEOTIDE SEQUENCE [LARGE SCALE GENOMIC DNA]</scope>
    <source>
        <strain evidence="2 3">PCN9</strain>
    </source>
</reference>
<keyword evidence="3" id="KW-1185">Reference proteome</keyword>
<sequence length="188" mass="21004">MAADDERGRGVLTAADRAYLRGDSEYGSVQAERNARARIRDRIYDALRDFELLVEGLDDRDLDLVFEKRVGEDDGTEAFDALVSTLAFLYRGVGRTDLDFETVLREGVNLAEASEDRGATVDFDVTYHALDADHLLSKLDDDESLSLTEIAYLYESADVTPDELAAYFEDARAPDIEDGRVQSNVTDY</sequence>
<dbReference type="InterPro" id="IPR058415">
    <property type="entry name" value="DUF8102"/>
</dbReference>
<protein>
    <recommendedName>
        <fullName evidence="1">Domain of unknown function domain-containing protein</fullName>
    </recommendedName>
</protein>
<feature type="domain" description="Domain of unknown function" evidence="1">
    <location>
        <begin position="11"/>
        <end position="183"/>
    </location>
</feature>
<proteinExistence type="predicted"/>
<comment type="caution">
    <text evidence="2">The sequence shown here is derived from an EMBL/GenBank/DDBJ whole genome shotgun (WGS) entry which is preliminary data.</text>
</comment>
<accession>A0A6B0SJ41</accession>
<dbReference type="AlphaFoldDB" id="A0A6B0SJ41"/>
<dbReference type="RefSeq" id="WP_159526072.1">
    <property type="nucleotide sequence ID" value="NZ_WUUU01000047.1"/>
</dbReference>